<feature type="compositionally biased region" description="Basic and acidic residues" evidence="3">
    <location>
        <begin position="44"/>
        <end position="54"/>
    </location>
</feature>
<dbReference type="GO" id="GO:0004519">
    <property type="term" value="F:endonuclease activity"/>
    <property type="evidence" value="ECO:0007669"/>
    <property type="project" value="UniProtKB-KW"/>
</dbReference>
<dbReference type="InterPro" id="IPR024337">
    <property type="entry name" value="tRNA_splic_suSen54"/>
</dbReference>
<dbReference type="Pfam" id="PF12928">
    <property type="entry name" value="tRNA_int_end_N2"/>
    <property type="match status" value="1"/>
</dbReference>
<dbReference type="EMBL" id="VNKQ01000017">
    <property type="protein sequence ID" value="KAG0646053.1"/>
    <property type="molecule type" value="Genomic_DNA"/>
</dbReference>
<evidence type="ECO:0000259" key="4">
    <source>
        <dbReference type="Pfam" id="PF12928"/>
    </source>
</evidence>
<dbReference type="OrthoDB" id="408683at2759"/>
<evidence type="ECO:0000256" key="1">
    <source>
        <dbReference type="ARBA" id="ARBA00005736"/>
    </source>
</evidence>
<feature type="region of interest" description="Disordered" evidence="3">
    <location>
        <begin position="303"/>
        <end position="322"/>
    </location>
</feature>
<evidence type="ECO:0000256" key="3">
    <source>
        <dbReference type="SAM" id="MobiDB-lite"/>
    </source>
</evidence>
<dbReference type="InterPro" id="IPR024336">
    <property type="entry name" value="tRNA_splic_suSen54_N"/>
</dbReference>
<evidence type="ECO:0000256" key="2">
    <source>
        <dbReference type="ARBA" id="ARBA00022694"/>
    </source>
</evidence>
<keyword evidence="5" id="KW-0255">Endonuclease</keyword>
<proteinExistence type="inferred from homology"/>
<organism evidence="5 6">
    <name type="scientific">Hyphodiscus hymeniophilus</name>
    <dbReference type="NCBI Taxonomy" id="353542"/>
    <lineage>
        <taxon>Eukaryota</taxon>
        <taxon>Fungi</taxon>
        <taxon>Dikarya</taxon>
        <taxon>Ascomycota</taxon>
        <taxon>Pezizomycotina</taxon>
        <taxon>Leotiomycetes</taxon>
        <taxon>Helotiales</taxon>
        <taxon>Hyphodiscaceae</taxon>
        <taxon>Hyphodiscus</taxon>
    </lineage>
</organism>
<feature type="compositionally biased region" description="Polar residues" evidence="3">
    <location>
        <begin position="310"/>
        <end position="322"/>
    </location>
</feature>
<dbReference type="PANTHER" id="PTHR21027">
    <property type="entry name" value="TRNA-SPLICING ENDONUCLEASE SUBUNIT SEN54"/>
    <property type="match status" value="1"/>
</dbReference>
<feature type="domain" description="tRNA-splicing endonuclease subunit Sen54 N-terminal" evidence="4">
    <location>
        <begin position="70"/>
        <end position="160"/>
    </location>
</feature>
<dbReference type="PANTHER" id="PTHR21027:SF1">
    <property type="entry name" value="TRNA-SPLICING ENDONUCLEASE SUBUNIT SEN54"/>
    <property type="match status" value="1"/>
</dbReference>
<keyword evidence="5" id="KW-0540">Nuclease</keyword>
<reference evidence="5" key="1">
    <citation type="submission" date="2019-07" db="EMBL/GenBank/DDBJ databases">
        <title>Hyphodiscus hymeniophilus genome sequencing and assembly.</title>
        <authorList>
            <person name="Kramer G."/>
            <person name="Nodwell J."/>
        </authorList>
    </citation>
    <scope>NUCLEOTIDE SEQUENCE</scope>
    <source>
        <strain evidence="5">ATCC 34498</strain>
    </source>
</reference>
<keyword evidence="6" id="KW-1185">Reference proteome</keyword>
<name>A0A9P6VE26_9HELO</name>
<comment type="similarity">
    <text evidence="1">Belongs to the SEN54 family.</text>
</comment>
<sequence>MTDLDENPLGNFNTTEDDNDPDDETQDFRLLSSLTSKTGHQIPKRGEKDFESHGTKHQENILAASRQAMHDVLSYTRVHIPKSHKRGFYYGIEGFPRDEAIPEEWRQGLDEDHVVLVESSKGTLFRTTGKSTMGKKHSSMWLLPEEALYMIERGNLDLWWPSRSSFTGVIEEIEGEVLEDDEEEGIPMSLQAAYAMLIGHNGERGKVSLERYTVYTNLKRAGYIVSRAREWDPAALGHLHSYRDVPEQPPSLFNQLFGRLFAEDKIKHPAYGPLIKFDTSHRQRRRKMNQNIHIALSLKYGNPQEYRPTQKPTQELQISESQ</sequence>
<keyword evidence="5" id="KW-0378">Hydrolase</keyword>
<keyword evidence="2" id="KW-0819">tRNA processing</keyword>
<accession>A0A9P6VE26</accession>
<dbReference type="GO" id="GO:0000379">
    <property type="term" value="P:tRNA-type intron splice site recognition and cleavage"/>
    <property type="evidence" value="ECO:0007669"/>
    <property type="project" value="TreeGrafter"/>
</dbReference>
<dbReference type="Proteomes" id="UP000785200">
    <property type="component" value="Unassembled WGS sequence"/>
</dbReference>
<feature type="compositionally biased region" description="Acidic residues" evidence="3">
    <location>
        <begin position="15"/>
        <end position="25"/>
    </location>
</feature>
<dbReference type="AlphaFoldDB" id="A0A9P6VE26"/>
<dbReference type="GO" id="GO:0000214">
    <property type="term" value="C:tRNA-intron endonuclease complex"/>
    <property type="evidence" value="ECO:0007669"/>
    <property type="project" value="TreeGrafter"/>
</dbReference>
<comment type="caution">
    <text evidence="5">The sequence shown here is derived from an EMBL/GenBank/DDBJ whole genome shotgun (WGS) entry which is preliminary data.</text>
</comment>
<feature type="region of interest" description="Disordered" evidence="3">
    <location>
        <begin position="1"/>
        <end position="54"/>
    </location>
</feature>
<evidence type="ECO:0000313" key="6">
    <source>
        <dbReference type="Proteomes" id="UP000785200"/>
    </source>
</evidence>
<gene>
    <name evidence="5" type="ORF">D0Z07_8047</name>
</gene>
<protein>
    <submittedName>
        <fullName evidence="5">tRNA-intron endonuclease sen54</fullName>
    </submittedName>
</protein>
<evidence type="ECO:0000313" key="5">
    <source>
        <dbReference type="EMBL" id="KAG0646053.1"/>
    </source>
</evidence>